<comment type="subcellular location">
    <subcellularLocation>
        <location evidence="7">Cell inner membrane</location>
    </subcellularLocation>
    <subcellularLocation>
        <location evidence="1">Cell membrane</location>
        <topology evidence="1">Single-pass membrane protein</topology>
    </subcellularLocation>
</comment>
<dbReference type="Pfam" id="PF03873">
    <property type="entry name" value="RseA_C"/>
    <property type="match status" value="1"/>
</dbReference>
<dbReference type="AlphaFoldDB" id="A0A437R4G0"/>
<protein>
    <recommendedName>
        <fullName evidence="7">Anti-sigma-E factor RseA</fullName>
    </recommendedName>
    <alternativeName>
        <fullName evidence="7">Regulator of SigE</fullName>
    </alternativeName>
    <alternativeName>
        <fullName evidence="7">Sigma-E anti-sigma factor RseA</fullName>
    </alternativeName>
    <alternativeName>
        <fullName evidence="7">Sigma-E factor negative regulatory protein</fullName>
    </alternativeName>
</protein>
<evidence type="ECO:0000256" key="7">
    <source>
        <dbReference type="PIRNR" id="PIRNR016938"/>
    </source>
</evidence>
<evidence type="ECO:0000256" key="4">
    <source>
        <dbReference type="ARBA" id="ARBA00022692"/>
    </source>
</evidence>
<keyword evidence="3 7" id="KW-1003">Cell membrane</keyword>
<proteinExistence type="inferred from homology"/>
<dbReference type="PANTHER" id="PTHR38104">
    <property type="match status" value="1"/>
</dbReference>
<organism evidence="11 12">
    <name type="scientific">Rheinheimera riviphila</name>
    <dbReference type="NCBI Taxonomy" id="1834037"/>
    <lineage>
        <taxon>Bacteria</taxon>
        <taxon>Pseudomonadati</taxon>
        <taxon>Pseudomonadota</taxon>
        <taxon>Gammaproteobacteria</taxon>
        <taxon>Chromatiales</taxon>
        <taxon>Chromatiaceae</taxon>
        <taxon>Rheinheimera</taxon>
    </lineage>
</organism>
<feature type="region of interest" description="Disordered" evidence="8">
    <location>
        <begin position="196"/>
        <end position="219"/>
    </location>
</feature>
<gene>
    <name evidence="11" type="ORF">EOE67_00225</name>
</gene>
<dbReference type="EMBL" id="SACS01000001">
    <property type="protein sequence ID" value="RVU41661.1"/>
    <property type="molecule type" value="Genomic_DNA"/>
</dbReference>
<evidence type="ECO:0000256" key="6">
    <source>
        <dbReference type="ARBA" id="ARBA00023136"/>
    </source>
</evidence>
<dbReference type="Proteomes" id="UP000283077">
    <property type="component" value="Unassembled WGS sequence"/>
</dbReference>
<dbReference type="InterPro" id="IPR036147">
    <property type="entry name" value="Anti-sigma_E_RseA_N_sf"/>
</dbReference>
<keyword evidence="6 7" id="KW-0472">Membrane</keyword>
<name>A0A437R4G0_9GAMM</name>
<dbReference type="GO" id="GO:0016989">
    <property type="term" value="F:sigma factor antagonist activity"/>
    <property type="evidence" value="ECO:0007669"/>
    <property type="project" value="InterPro"/>
</dbReference>
<dbReference type="SUPFAM" id="SSF89069">
    <property type="entry name" value="N-terminal, cytoplasmic domain of anti-sigmaE factor RseA"/>
    <property type="match status" value="1"/>
</dbReference>
<dbReference type="RefSeq" id="WP_127697059.1">
    <property type="nucleotide sequence ID" value="NZ_SACS01000001.1"/>
</dbReference>
<dbReference type="CDD" id="cd16328">
    <property type="entry name" value="RseA_N"/>
    <property type="match status" value="1"/>
</dbReference>
<keyword evidence="5" id="KW-1133">Transmembrane helix</keyword>
<dbReference type="PANTHER" id="PTHR38104:SF1">
    <property type="entry name" value="ANTI-SIGMA-E FACTOR RSEA"/>
    <property type="match status" value="1"/>
</dbReference>
<keyword evidence="4" id="KW-0812">Transmembrane</keyword>
<feature type="domain" description="Anti sigma-E protein RseA C-terminal" evidence="10">
    <location>
        <begin position="139"/>
        <end position="194"/>
    </location>
</feature>
<evidence type="ECO:0000256" key="2">
    <source>
        <dbReference type="ARBA" id="ARBA00005837"/>
    </source>
</evidence>
<dbReference type="OrthoDB" id="6194196at2"/>
<evidence type="ECO:0000259" key="10">
    <source>
        <dbReference type="Pfam" id="PF03873"/>
    </source>
</evidence>
<dbReference type="Pfam" id="PF03872">
    <property type="entry name" value="RseA_N"/>
    <property type="match status" value="1"/>
</dbReference>
<dbReference type="Gene3D" id="1.10.10.880">
    <property type="entry name" value="Anti sigma-E protein RseA, N-terminal domain"/>
    <property type="match status" value="1"/>
</dbReference>
<comment type="caution">
    <text evidence="11">The sequence shown here is derived from an EMBL/GenBank/DDBJ whole genome shotgun (WGS) entry which is preliminary data.</text>
</comment>
<evidence type="ECO:0000256" key="5">
    <source>
        <dbReference type="ARBA" id="ARBA00022989"/>
    </source>
</evidence>
<comment type="similarity">
    <text evidence="2 7">Belongs to the RseA family.</text>
</comment>
<evidence type="ECO:0000256" key="3">
    <source>
        <dbReference type="ARBA" id="ARBA00022475"/>
    </source>
</evidence>
<accession>A0A437R4G0</accession>
<dbReference type="InterPro" id="IPR005572">
    <property type="entry name" value="Anti-sigma_E_RseA_N"/>
</dbReference>
<dbReference type="InterPro" id="IPR005573">
    <property type="entry name" value="Anti-sigma_E_RseA_C"/>
</dbReference>
<dbReference type="InterPro" id="IPR052383">
    <property type="entry name" value="Anti-sigma-E_RseA-like"/>
</dbReference>
<evidence type="ECO:0000259" key="9">
    <source>
        <dbReference type="Pfam" id="PF03872"/>
    </source>
</evidence>
<keyword evidence="7" id="KW-0997">Cell inner membrane</keyword>
<dbReference type="GO" id="GO:0005886">
    <property type="term" value="C:plasma membrane"/>
    <property type="evidence" value="ECO:0007669"/>
    <property type="project" value="UniProtKB-SubCell"/>
</dbReference>
<comment type="function">
    <text evidence="7">An anti-sigma factor for extracytoplasmic function (ECF) sigma factor sigma-E (RpoE). ECF sigma factors are held in an inactive form by an anti-sigma factor until released by regulated intramembrane proteolysis (RIP). RIP occurs when an extracytoplasmic signal triggers a concerted proteolytic cascade to transmit information and elicit cellular responses. The membrane-spanning regulatory substrate protein is first cut periplasmically (site-1 protease, S1P, DegS), then within the membrane itself (site-2 protease, S2P, RseP), while cytoplasmic proteases finish degrading the anti-sigma factor, liberating sigma-E.</text>
</comment>
<evidence type="ECO:0000313" key="11">
    <source>
        <dbReference type="EMBL" id="RVU41661.1"/>
    </source>
</evidence>
<feature type="domain" description="Anti sigma-E protein RseA N-terminal" evidence="9">
    <location>
        <begin position="6"/>
        <end position="84"/>
    </location>
</feature>
<dbReference type="PIRSF" id="PIRSF016938">
    <property type="entry name" value="RseA"/>
    <property type="match status" value="1"/>
</dbReference>
<dbReference type="InterPro" id="IPR026279">
    <property type="entry name" value="RseA"/>
</dbReference>
<evidence type="ECO:0000313" key="12">
    <source>
        <dbReference type="Proteomes" id="UP000283077"/>
    </source>
</evidence>
<reference evidence="11 12" key="1">
    <citation type="submission" date="2019-01" db="EMBL/GenBank/DDBJ databases">
        <authorList>
            <person name="Chen W.-M."/>
        </authorList>
    </citation>
    <scope>NUCLEOTIDE SEQUENCE [LARGE SCALE GENOMIC DNA]</scope>
    <source>
        <strain evidence="11 12">KYPC3</strain>
    </source>
</reference>
<evidence type="ECO:0000256" key="1">
    <source>
        <dbReference type="ARBA" id="ARBA00004162"/>
    </source>
</evidence>
<keyword evidence="12" id="KW-1185">Reference proteome</keyword>
<comment type="subunit">
    <text evidence="7">Interacts 1:1 with ECF RNA polymerase sigma-E (RpoE); this inhibits the interaction of sigma-E with the RNA polymerase catalytic core and leads to a decreased expression of sigma-E-regulated genes. Interacts with RseB.</text>
</comment>
<sequence length="219" mass="24630">MSSEKQDWLSAASDNQGISAQQLDSLLQDPDLQQQWLRYQMIGSVIRKELPEQIDTDFTNRFEMLLEQEETHQLQPEVQVQLQPVMVTSTSRWNRFKTSANKPWMKSVMQGAIAASVALVAVVGVQQNQQSPDDALTSPLPVLQTRPIGGVATPVSLSQTTVDSRFAAQEQQLKLEQQRRLQELMQARQQQIRLMEQTAAQRKAAESAKPGVEQQPHGN</sequence>
<evidence type="ECO:0000256" key="8">
    <source>
        <dbReference type="SAM" id="MobiDB-lite"/>
    </source>
</evidence>